<name>A0A7I7T1I4_9MYCO</name>
<dbReference type="KEGG" id="mhev:MHEL_13770"/>
<evidence type="ECO:0000313" key="2">
    <source>
        <dbReference type="EMBL" id="BBY63134.1"/>
    </source>
</evidence>
<organism evidence="2 3">
    <name type="scientific">Mycolicibacterium helvum</name>
    <dbReference type="NCBI Taxonomy" id="1534349"/>
    <lineage>
        <taxon>Bacteria</taxon>
        <taxon>Bacillati</taxon>
        <taxon>Actinomycetota</taxon>
        <taxon>Actinomycetes</taxon>
        <taxon>Mycobacteriales</taxon>
        <taxon>Mycobacteriaceae</taxon>
        <taxon>Mycolicibacterium</taxon>
    </lineage>
</organism>
<dbReference type="EMBL" id="AP022596">
    <property type="protein sequence ID" value="BBY63134.1"/>
    <property type="molecule type" value="Genomic_DNA"/>
</dbReference>
<feature type="compositionally biased region" description="Gly residues" evidence="1">
    <location>
        <begin position="409"/>
        <end position="422"/>
    </location>
</feature>
<accession>A0A7I7T1I4</accession>
<gene>
    <name evidence="2" type="ORF">MHEL_13770</name>
</gene>
<dbReference type="AlphaFoldDB" id="A0A7I7T1I4"/>
<feature type="region of interest" description="Disordered" evidence="1">
    <location>
        <begin position="297"/>
        <end position="422"/>
    </location>
</feature>
<dbReference type="RefSeq" id="WP_163746830.1">
    <property type="nucleotide sequence ID" value="NZ_AP022596.1"/>
</dbReference>
<feature type="compositionally biased region" description="Low complexity" evidence="1">
    <location>
        <begin position="316"/>
        <end position="331"/>
    </location>
</feature>
<protein>
    <recommendedName>
        <fullName evidence="4">PE-PGRS family protein</fullName>
    </recommendedName>
</protein>
<sequence>MQIAVRSYLVAGVAAVGATALVAAPIQPTLPSVQVPASQIAALSVELSAAVNPLVPWVDLVANTFNSVAHIGSELVSDPLPALRQVINNQIGYAESAGQSVEGFVKGMIDWATGDGYGALLPSLKLIADDLAAGQVADAMTNLNTTLIMMFLGGPAQLMGMLQIPVNISKNVTAVLEAVNTQVMFVGLGALQTAFGVNLAFGYSADEVLGAIKAGDLGTAISTLISMPAVIADAALNGYYVNEWTTFPGLFTDIPDQIPGLIPSLLLHLPRAIAAAIAPQQSQARLVALNQPAAATDGTVGEATGEGTPAVGEEGPGNSSPAAGASSTPSTEANTGDTEASAAPTPGTTVRAGVKARTGTAGLNSGNTESGSTKVDSAQNGPDASGPKTRGGHKSGFGKSGKPTKSGSDGAGSTAGAGGGSE</sequence>
<dbReference type="Proteomes" id="UP000467148">
    <property type="component" value="Chromosome"/>
</dbReference>
<evidence type="ECO:0008006" key="4">
    <source>
        <dbReference type="Google" id="ProtNLM"/>
    </source>
</evidence>
<keyword evidence="3" id="KW-1185">Reference proteome</keyword>
<proteinExistence type="predicted"/>
<evidence type="ECO:0000256" key="1">
    <source>
        <dbReference type="SAM" id="MobiDB-lite"/>
    </source>
</evidence>
<feature type="compositionally biased region" description="Polar residues" evidence="1">
    <location>
        <begin position="361"/>
        <end position="382"/>
    </location>
</feature>
<evidence type="ECO:0000313" key="3">
    <source>
        <dbReference type="Proteomes" id="UP000467148"/>
    </source>
</evidence>
<reference evidence="2 3" key="1">
    <citation type="journal article" date="2019" name="Emerg. Microbes Infect.">
        <title>Comprehensive subspecies identification of 175 nontuberculous mycobacteria species based on 7547 genomic profiles.</title>
        <authorList>
            <person name="Matsumoto Y."/>
            <person name="Kinjo T."/>
            <person name="Motooka D."/>
            <person name="Nabeya D."/>
            <person name="Jung N."/>
            <person name="Uechi K."/>
            <person name="Horii T."/>
            <person name="Iida T."/>
            <person name="Fujita J."/>
            <person name="Nakamura S."/>
        </authorList>
    </citation>
    <scope>NUCLEOTIDE SEQUENCE [LARGE SCALE GENOMIC DNA]</scope>
    <source>
        <strain evidence="2 3">JCM 30396</strain>
    </source>
</reference>